<protein>
    <recommendedName>
        <fullName evidence="3">Lipoprotein</fullName>
    </recommendedName>
</protein>
<dbReference type="RefSeq" id="WP_055206611.1">
    <property type="nucleotide sequence ID" value="NZ_CZBO01000001.1"/>
</dbReference>
<evidence type="ECO:0000313" key="1">
    <source>
        <dbReference type="EMBL" id="CUP72434.1"/>
    </source>
</evidence>
<accession>A0A174QGH3</accession>
<gene>
    <name evidence="1" type="ORF">ERS852568_00557</name>
</gene>
<dbReference type="Proteomes" id="UP000095563">
    <property type="component" value="Unassembled WGS sequence"/>
</dbReference>
<dbReference type="AlphaFoldDB" id="A0A174QGH3"/>
<sequence>MKRIIGILLSILMVGALFVSCGSNEKSDDKNISQNENILEDSMLSQSEKDSYKSKVEKALEGENVSDIDILTQNKTKKPIISLQVVFNGIKGKVNKKDIETLINKIEKKIKPISDLYDITILDKNNQMIAMSGYEDKGNIEFF</sequence>
<dbReference type="EMBL" id="CZBO01000001">
    <property type="protein sequence ID" value="CUP72434.1"/>
    <property type="molecule type" value="Genomic_DNA"/>
</dbReference>
<name>A0A174QGH3_9CLOT</name>
<proteinExistence type="predicted"/>
<evidence type="ECO:0000313" key="2">
    <source>
        <dbReference type="Proteomes" id="UP000095563"/>
    </source>
</evidence>
<dbReference type="PROSITE" id="PS51257">
    <property type="entry name" value="PROKAR_LIPOPROTEIN"/>
    <property type="match status" value="1"/>
</dbReference>
<evidence type="ECO:0008006" key="3">
    <source>
        <dbReference type="Google" id="ProtNLM"/>
    </source>
</evidence>
<organism evidence="1 2">
    <name type="scientific">Clostridium baratii</name>
    <dbReference type="NCBI Taxonomy" id="1561"/>
    <lineage>
        <taxon>Bacteria</taxon>
        <taxon>Bacillati</taxon>
        <taxon>Bacillota</taxon>
        <taxon>Clostridia</taxon>
        <taxon>Eubacteriales</taxon>
        <taxon>Clostridiaceae</taxon>
        <taxon>Clostridium</taxon>
    </lineage>
</organism>
<reference evidence="1 2" key="1">
    <citation type="submission" date="2015-09" db="EMBL/GenBank/DDBJ databases">
        <authorList>
            <consortium name="Pathogen Informatics"/>
        </authorList>
    </citation>
    <scope>NUCLEOTIDE SEQUENCE [LARGE SCALE GENOMIC DNA]</scope>
    <source>
        <strain evidence="1 2">2789STDY5834956</strain>
    </source>
</reference>